<organism evidence="1 2">
    <name type="scientific">Sphaerulina musiva (strain SO2202)</name>
    <name type="common">Poplar stem canker fungus</name>
    <name type="synonym">Septoria musiva</name>
    <dbReference type="NCBI Taxonomy" id="692275"/>
    <lineage>
        <taxon>Eukaryota</taxon>
        <taxon>Fungi</taxon>
        <taxon>Dikarya</taxon>
        <taxon>Ascomycota</taxon>
        <taxon>Pezizomycotina</taxon>
        <taxon>Dothideomycetes</taxon>
        <taxon>Dothideomycetidae</taxon>
        <taxon>Mycosphaerellales</taxon>
        <taxon>Mycosphaerellaceae</taxon>
        <taxon>Sphaerulina</taxon>
    </lineage>
</organism>
<accession>N1QEN2</accession>
<dbReference type="AlphaFoldDB" id="N1QEN2"/>
<evidence type="ECO:0000313" key="2">
    <source>
        <dbReference type="Proteomes" id="UP000016931"/>
    </source>
</evidence>
<dbReference type="HOGENOM" id="CLU_2623562_0_0_1"/>
<proteinExistence type="predicted"/>
<reference evidence="1 2" key="1">
    <citation type="journal article" date="2012" name="PLoS Pathog.">
        <title>Diverse lifestyles and strategies of plant pathogenesis encoded in the genomes of eighteen Dothideomycetes fungi.</title>
        <authorList>
            <person name="Ohm R.A."/>
            <person name="Feau N."/>
            <person name="Henrissat B."/>
            <person name="Schoch C.L."/>
            <person name="Horwitz B.A."/>
            <person name="Barry K.W."/>
            <person name="Condon B.J."/>
            <person name="Copeland A.C."/>
            <person name="Dhillon B."/>
            <person name="Glaser F."/>
            <person name="Hesse C.N."/>
            <person name="Kosti I."/>
            <person name="LaButti K."/>
            <person name="Lindquist E.A."/>
            <person name="Lucas S."/>
            <person name="Salamov A.A."/>
            <person name="Bradshaw R.E."/>
            <person name="Ciuffetti L."/>
            <person name="Hamelin R.C."/>
            <person name="Kema G.H.J."/>
            <person name="Lawrence C."/>
            <person name="Scott J.A."/>
            <person name="Spatafora J.W."/>
            <person name="Turgeon B.G."/>
            <person name="de Wit P.J.G.M."/>
            <person name="Zhong S."/>
            <person name="Goodwin S.B."/>
            <person name="Grigoriev I.V."/>
        </authorList>
    </citation>
    <scope>NUCLEOTIDE SEQUENCE [LARGE SCALE GENOMIC DNA]</scope>
    <source>
        <strain evidence="1 2">SO2202</strain>
    </source>
</reference>
<name>N1QEN2_SPHMS</name>
<gene>
    <name evidence="1" type="ORF">SEPMUDRAFT_120307</name>
</gene>
<evidence type="ECO:0000313" key="1">
    <source>
        <dbReference type="EMBL" id="EMF09452.1"/>
    </source>
</evidence>
<dbReference type="OrthoDB" id="3549921at2759"/>
<dbReference type="Proteomes" id="UP000016931">
    <property type="component" value="Unassembled WGS sequence"/>
</dbReference>
<dbReference type="GeneID" id="27898726"/>
<sequence length="78" mass="8837">MPAEEVKIQPWKKVFPQKESDKAIDAETDPQQIDLRRSYATHAPNSKGSLIEVKTERGRAEPDGIVSFCNLMEVIVRI</sequence>
<keyword evidence="2" id="KW-1185">Reference proteome</keyword>
<protein>
    <submittedName>
        <fullName evidence="1">Uncharacterized protein</fullName>
    </submittedName>
</protein>
<dbReference type="EMBL" id="KB456269">
    <property type="protein sequence ID" value="EMF09452.1"/>
    <property type="molecule type" value="Genomic_DNA"/>
</dbReference>
<dbReference type="RefSeq" id="XP_016757573.1">
    <property type="nucleotide sequence ID" value="XM_016901589.1"/>
</dbReference>